<gene>
    <name evidence="7" type="ORF">BXU00_02720</name>
</gene>
<dbReference type="InterPro" id="IPR036789">
    <property type="entry name" value="Ribosomal_uL6-like_a/b-dom_sf"/>
</dbReference>
<name>A0A397WMF6_9ARCH</name>
<dbReference type="SUPFAM" id="SSF56053">
    <property type="entry name" value="Ribosomal protein L6"/>
    <property type="match status" value="2"/>
</dbReference>
<keyword evidence="3" id="KW-0689">Ribosomal protein</keyword>
<dbReference type="PANTHER" id="PTHR11655:SF16">
    <property type="entry name" value="60S RIBOSOMAL PROTEIN L9"/>
    <property type="match status" value="1"/>
</dbReference>
<feature type="domain" description="Large ribosomal subunit protein uL6 alpha-beta" evidence="6">
    <location>
        <begin position="96"/>
        <end position="171"/>
    </location>
</feature>
<comment type="caution">
    <text evidence="7">The sequence shown here is derived from an EMBL/GenBank/DDBJ whole genome shotgun (WGS) entry which is preliminary data.</text>
</comment>
<dbReference type="AlphaFoldDB" id="A0A397WMF6"/>
<proteinExistence type="predicted"/>
<dbReference type="InterPro" id="IPR020040">
    <property type="entry name" value="Ribosomal_uL6_a/b-dom"/>
</dbReference>
<evidence type="ECO:0000256" key="1">
    <source>
        <dbReference type="ARBA" id="ARBA00022730"/>
    </source>
</evidence>
<evidence type="ECO:0000259" key="6">
    <source>
        <dbReference type="Pfam" id="PF00347"/>
    </source>
</evidence>
<dbReference type="Pfam" id="PF00347">
    <property type="entry name" value="Ribosomal_L6"/>
    <property type="match status" value="2"/>
</dbReference>
<dbReference type="PIRSF" id="PIRSF002162">
    <property type="entry name" value="Ribosomal_L6"/>
    <property type="match status" value="1"/>
</dbReference>
<dbReference type="GO" id="GO:0022625">
    <property type="term" value="C:cytosolic large ribosomal subunit"/>
    <property type="evidence" value="ECO:0007669"/>
    <property type="project" value="TreeGrafter"/>
</dbReference>
<sequence length="179" mass="20841">MRYYTIEDTIEVPKEVQVRLEKDKIIIKGPKGEKLRKIDNPKIIVELKENKLHLKSYFATRREVRSLNTLASHIRNDIEGVTKGFIYKLKAVYIHFPFKMKIQGDKFIIENFLGERANREIEIPKDVKVRIEGDIVIVESYDIEKAGNFAGLLEALAKKKVGKKDPRKFQDGIYIIQKP</sequence>
<dbReference type="GO" id="GO:0019843">
    <property type="term" value="F:rRNA binding"/>
    <property type="evidence" value="ECO:0007669"/>
    <property type="project" value="UniProtKB-KW"/>
</dbReference>
<evidence type="ECO:0000256" key="3">
    <source>
        <dbReference type="ARBA" id="ARBA00022980"/>
    </source>
</evidence>
<organism evidence="7 8">
    <name type="scientific">Candidatus Nanoclepta minutus</name>
    <dbReference type="NCBI Taxonomy" id="1940235"/>
    <lineage>
        <taxon>Archaea</taxon>
        <taxon>Nanobdellota</taxon>
        <taxon>Candidatus Nanoclepta</taxon>
    </lineage>
</organism>
<dbReference type="Gene3D" id="3.90.930.12">
    <property type="entry name" value="Ribosomal protein L6, alpha-beta domain"/>
    <property type="match status" value="2"/>
</dbReference>
<dbReference type="GO" id="GO:0002181">
    <property type="term" value="P:cytoplasmic translation"/>
    <property type="evidence" value="ECO:0007669"/>
    <property type="project" value="TreeGrafter"/>
</dbReference>
<accession>A0A397WMF6</accession>
<dbReference type="PANTHER" id="PTHR11655">
    <property type="entry name" value="60S/50S RIBOSOMAL PROTEIN L6/L9"/>
    <property type="match status" value="1"/>
</dbReference>
<protein>
    <recommendedName>
        <fullName evidence="5">50S ribosomal protein L6</fullName>
    </recommendedName>
</protein>
<keyword evidence="4" id="KW-0687">Ribonucleoprotein</keyword>
<keyword evidence="1" id="KW-0699">rRNA-binding</keyword>
<evidence type="ECO:0000313" key="7">
    <source>
        <dbReference type="EMBL" id="RIB35218.1"/>
    </source>
</evidence>
<feature type="domain" description="Large ribosomal subunit protein uL6 alpha-beta" evidence="6">
    <location>
        <begin position="12"/>
        <end position="84"/>
    </location>
</feature>
<keyword evidence="2" id="KW-0694">RNA-binding</keyword>
<evidence type="ECO:0000256" key="2">
    <source>
        <dbReference type="ARBA" id="ARBA00022884"/>
    </source>
</evidence>
<reference evidence="7 8" key="1">
    <citation type="journal article" date="2018" name="Syst. Appl. Microbiol.">
        <title>A new symbiotic nanoarchaeote (Candidatus Nanoclepta minutus) and its host (Zestosphaera tikiterensis gen. nov., sp. nov.) from a New Zealand hot spring.</title>
        <authorList>
            <person name="St John E."/>
            <person name="Liu Y."/>
            <person name="Podar M."/>
            <person name="Stott M.B."/>
            <person name="Meneghin J."/>
            <person name="Chen Z."/>
            <person name="Lagutin K."/>
            <person name="Mitchell K."/>
            <person name="Reysenbach A.L."/>
        </authorList>
    </citation>
    <scope>NUCLEOTIDE SEQUENCE [LARGE SCALE GENOMIC DNA]</scope>
    <source>
        <strain evidence="7">NZ3</strain>
    </source>
</reference>
<evidence type="ECO:0000313" key="8">
    <source>
        <dbReference type="Proteomes" id="UP000266622"/>
    </source>
</evidence>
<dbReference type="GO" id="GO:0003735">
    <property type="term" value="F:structural constituent of ribosome"/>
    <property type="evidence" value="ECO:0007669"/>
    <property type="project" value="InterPro"/>
</dbReference>
<dbReference type="FunFam" id="3.90.930.12:FF:000008">
    <property type="entry name" value="50S ribosomal protein L6"/>
    <property type="match status" value="1"/>
</dbReference>
<evidence type="ECO:0000256" key="4">
    <source>
        <dbReference type="ARBA" id="ARBA00023274"/>
    </source>
</evidence>
<dbReference type="EMBL" id="MWMI01000004">
    <property type="protein sequence ID" value="RIB35218.1"/>
    <property type="molecule type" value="Genomic_DNA"/>
</dbReference>
<dbReference type="InterPro" id="IPR000702">
    <property type="entry name" value="Ribosomal_uL6-like"/>
</dbReference>
<evidence type="ECO:0000256" key="5">
    <source>
        <dbReference type="ARBA" id="ARBA00035454"/>
    </source>
</evidence>
<dbReference type="Proteomes" id="UP000266622">
    <property type="component" value="Unassembled WGS sequence"/>
</dbReference>